<feature type="transmembrane region" description="Helical" evidence="1">
    <location>
        <begin position="20"/>
        <end position="39"/>
    </location>
</feature>
<reference evidence="2" key="2">
    <citation type="submission" date="2021-04" db="EMBL/GenBank/DDBJ databases">
        <authorList>
            <person name="Gilroy R."/>
        </authorList>
    </citation>
    <scope>NUCLEOTIDE SEQUENCE</scope>
    <source>
        <strain evidence="2">ChiGjej4B4-7305</strain>
    </source>
</reference>
<keyword evidence="1" id="KW-1133">Transmembrane helix</keyword>
<keyword evidence="1" id="KW-0472">Membrane</keyword>
<organism evidence="2 3">
    <name type="scientific">Candidatus Ruania gallistercoris</name>
    <dbReference type="NCBI Taxonomy" id="2838746"/>
    <lineage>
        <taxon>Bacteria</taxon>
        <taxon>Bacillati</taxon>
        <taxon>Actinomycetota</taxon>
        <taxon>Actinomycetes</taxon>
        <taxon>Micrococcales</taxon>
        <taxon>Ruaniaceae</taxon>
        <taxon>Ruania</taxon>
    </lineage>
</organism>
<evidence type="ECO:0000313" key="3">
    <source>
        <dbReference type="Proteomes" id="UP000824037"/>
    </source>
</evidence>
<reference evidence="2" key="1">
    <citation type="journal article" date="2021" name="PeerJ">
        <title>Extensive microbial diversity within the chicken gut microbiome revealed by metagenomics and culture.</title>
        <authorList>
            <person name="Gilroy R."/>
            <person name="Ravi A."/>
            <person name="Getino M."/>
            <person name="Pursley I."/>
            <person name="Horton D.L."/>
            <person name="Alikhan N.F."/>
            <person name="Baker D."/>
            <person name="Gharbi K."/>
            <person name="Hall N."/>
            <person name="Watson M."/>
            <person name="Adriaenssens E.M."/>
            <person name="Foster-Nyarko E."/>
            <person name="Jarju S."/>
            <person name="Secka A."/>
            <person name="Antonio M."/>
            <person name="Oren A."/>
            <person name="Chaudhuri R.R."/>
            <person name="La Ragione R."/>
            <person name="Hildebrand F."/>
            <person name="Pallen M.J."/>
        </authorList>
    </citation>
    <scope>NUCLEOTIDE SEQUENCE</scope>
    <source>
        <strain evidence="2">ChiGjej4B4-7305</strain>
    </source>
</reference>
<accession>A0A9D2EDP6</accession>
<evidence type="ECO:0000256" key="1">
    <source>
        <dbReference type="SAM" id="Phobius"/>
    </source>
</evidence>
<dbReference type="Proteomes" id="UP000824037">
    <property type="component" value="Unassembled WGS sequence"/>
</dbReference>
<evidence type="ECO:0000313" key="2">
    <source>
        <dbReference type="EMBL" id="HIZ35446.1"/>
    </source>
</evidence>
<dbReference type="EMBL" id="DXBY01000111">
    <property type="protein sequence ID" value="HIZ35446.1"/>
    <property type="molecule type" value="Genomic_DNA"/>
</dbReference>
<keyword evidence="1" id="KW-0812">Transmembrane</keyword>
<name>A0A9D2EDP6_9MICO</name>
<comment type="caution">
    <text evidence="2">The sequence shown here is derived from an EMBL/GenBank/DDBJ whole genome shotgun (WGS) entry which is preliminary data.</text>
</comment>
<proteinExistence type="predicted"/>
<sequence length="154" mass="16281">MRWLRGRLARLRDAESGSAVVEFLGVALVLLIPTVYLIITLGRVQAATFAADGAARDAGRLIAQAETFERGVAEAALAVELAFADQGMDVDGATALQVTCQEDPCLSPGAYLHLEVATDVPLPLTPPFLEDALSDTVRVQAEAMTAVDDFRAAP</sequence>
<protein>
    <submittedName>
        <fullName evidence="2">Pilus assembly protein</fullName>
    </submittedName>
</protein>
<dbReference type="AlphaFoldDB" id="A0A9D2EDP6"/>
<gene>
    <name evidence="2" type="ORF">H9815_06685</name>
</gene>